<dbReference type="InterPro" id="IPR036097">
    <property type="entry name" value="HisK_dim/P_sf"/>
</dbReference>
<dbReference type="SUPFAM" id="SSF55874">
    <property type="entry name" value="ATPase domain of HSP90 chaperone/DNA topoisomerase II/histidine kinase"/>
    <property type="match status" value="1"/>
</dbReference>
<dbReference type="CDD" id="cd00130">
    <property type="entry name" value="PAS"/>
    <property type="match status" value="4"/>
</dbReference>
<reference evidence="10" key="1">
    <citation type="submission" date="2023-07" db="EMBL/GenBank/DDBJ databases">
        <title>Genome content predicts the carbon catabolic preferences of heterotrophic bacteria.</title>
        <authorList>
            <person name="Gralka M."/>
        </authorList>
    </citation>
    <scope>NUCLEOTIDE SEQUENCE</scope>
    <source>
        <strain evidence="10">I3M17_2</strain>
    </source>
</reference>
<dbReference type="Pfam" id="PF00989">
    <property type="entry name" value="PAS"/>
    <property type="match status" value="1"/>
</dbReference>
<dbReference type="PRINTS" id="PR00344">
    <property type="entry name" value="BCTRLSENSOR"/>
</dbReference>
<evidence type="ECO:0000256" key="5">
    <source>
        <dbReference type="ARBA" id="ARBA00022777"/>
    </source>
</evidence>
<feature type="domain" description="PAC" evidence="9">
    <location>
        <begin position="617"/>
        <end position="670"/>
    </location>
</feature>
<dbReference type="InterPro" id="IPR003594">
    <property type="entry name" value="HATPase_dom"/>
</dbReference>
<dbReference type="SUPFAM" id="SSF47384">
    <property type="entry name" value="Homodimeric domain of signal transducing histidine kinase"/>
    <property type="match status" value="1"/>
</dbReference>
<dbReference type="CDD" id="cd00082">
    <property type="entry name" value="HisKA"/>
    <property type="match status" value="1"/>
</dbReference>
<dbReference type="PANTHER" id="PTHR43304:SF1">
    <property type="entry name" value="PAC DOMAIN-CONTAINING PROTEIN"/>
    <property type="match status" value="1"/>
</dbReference>
<evidence type="ECO:0000259" key="9">
    <source>
        <dbReference type="PROSITE" id="PS50113"/>
    </source>
</evidence>
<evidence type="ECO:0000259" key="7">
    <source>
        <dbReference type="PROSITE" id="PS50109"/>
    </source>
</evidence>
<dbReference type="PROSITE" id="PS50113">
    <property type="entry name" value="PAC"/>
    <property type="match status" value="3"/>
</dbReference>
<dbReference type="InterPro" id="IPR013767">
    <property type="entry name" value="PAS_fold"/>
</dbReference>
<feature type="domain" description="PAS" evidence="8">
    <location>
        <begin position="150"/>
        <end position="220"/>
    </location>
</feature>
<dbReference type="RefSeq" id="WP_303492120.1">
    <property type="nucleotide sequence ID" value="NZ_JAUOPB010000004.1"/>
</dbReference>
<evidence type="ECO:0000256" key="3">
    <source>
        <dbReference type="ARBA" id="ARBA00022553"/>
    </source>
</evidence>
<dbReference type="SMART" id="SM00388">
    <property type="entry name" value="HisKA"/>
    <property type="match status" value="1"/>
</dbReference>
<dbReference type="InterPro" id="IPR013655">
    <property type="entry name" value="PAS_fold_3"/>
</dbReference>
<dbReference type="Pfam" id="PF02518">
    <property type="entry name" value="HATPase_c"/>
    <property type="match status" value="1"/>
</dbReference>
<feature type="domain" description="PAS" evidence="8">
    <location>
        <begin position="540"/>
        <end position="612"/>
    </location>
</feature>
<sequence>MIDALLQFFSEEYMPHGHCYLWRPDILWTHVVSDTVIAIAYFSIPLGLVYLKKKRSDFQFSWLLVLFSSFILLCGLTHVYSIYNIWVGSYGGQGLLKAITALASISTAFALIHVLPKVATIPTTEELTEARDSANQETIRRIQLEAAHREEAHLRDATNASPVGLLVSDEQGNITLANNALAELFGYDASELNGQSINILIDKEATQHHDKLVAQFLKSEETSRVMASGRVVSGVRKDGAKIPIDIRLAKRESEGEIHIFAAVTDLSEKLATQEEIREANMRFERITKATQEGLWEWNIETNTMWWSTIAWQLLGYKETNSHASMDQWLTHLRSDFRHSINTALQDHLQRGLPFDEECVVTTLSGEERWIHIFGNSVYDKSGQPIVMSGAMQDIQLRKDMELVLREKSQFLESIFQGTSYSVFVLDADKQGTLRYSAFNNAVEQLTGIAAAECLGKRPLDLAPDYVPEKTAQEIQSRYNLCYMSKRPSSYVEAIEFKGRVTWWKTALFPLLDNENRVYRIIGSSTDITDLKHAEQKLTDRESFLKNVVDLSISGLYIFNLKTNTNTFINNQYTRITGYTLEDLSSKSDLMQYFHPDEQQLIIDHVERVLVSREGEVQELEYRFKHKNGRWIWCRSFDAVFSRGEDGKPIEMIGTFIDVTSIKEYARRLEKSNEELERFVYVASHDLQEPLRKVIAFSSHLESNIKREQLSDEDWFVLGRIVDGASRMRDLITDMLRLSHVTKAELKLEEVELENMVESTRDVLAAEILETHASVELRYSQKVYVDRSLFIQLLQNLVGNALKYRRPEVRPRVVIEVIDYIDESGEVFDQVVISDNGLGFDNSQASDIFRPFKRLVTRATHPGSGIGLAICEQIVKAHRGNITAEGRPNVGARIYINLPKKNILLETQASV</sequence>
<evidence type="ECO:0000256" key="6">
    <source>
        <dbReference type="SAM" id="Phobius"/>
    </source>
</evidence>
<dbReference type="GO" id="GO:0000155">
    <property type="term" value="F:phosphorelay sensor kinase activity"/>
    <property type="evidence" value="ECO:0007669"/>
    <property type="project" value="InterPro"/>
</dbReference>
<comment type="catalytic activity">
    <reaction evidence="1">
        <text>ATP + protein L-histidine = ADP + protein N-phospho-L-histidine.</text>
        <dbReference type="EC" id="2.7.13.3"/>
    </reaction>
</comment>
<dbReference type="Gene3D" id="3.30.565.10">
    <property type="entry name" value="Histidine kinase-like ATPase, C-terminal domain"/>
    <property type="match status" value="1"/>
</dbReference>
<feature type="transmembrane region" description="Helical" evidence="6">
    <location>
        <begin position="31"/>
        <end position="51"/>
    </location>
</feature>
<evidence type="ECO:0000256" key="2">
    <source>
        <dbReference type="ARBA" id="ARBA00012438"/>
    </source>
</evidence>
<name>A0AAW7X3M7_9GAMM</name>
<organism evidence="10 11">
    <name type="scientific">Saccharophagus degradans</name>
    <dbReference type="NCBI Taxonomy" id="86304"/>
    <lineage>
        <taxon>Bacteria</taxon>
        <taxon>Pseudomonadati</taxon>
        <taxon>Pseudomonadota</taxon>
        <taxon>Gammaproteobacteria</taxon>
        <taxon>Cellvibrionales</taxon>
        <taxon>Cellvibrionaceae</taxon>
        <taxon>Saccharophagus</taxon>
    </lineage>
</organism>
<dbReference type="PROSITE" id="PS50112">
    <property type="entry name" value="PAS"/>
    <property type="match status" value="3"/>
</dbReference>
<evidence type="ECO:0000256" key="1">
    <source>
        <dbReference type="ARBA" id="ARBA00000085"/>
    </source>
</evidence>
<dbReference type="SMART" id="SM00387">
    <property type="entry name" value="HATPase_c"/>
    <property type="match status" value="1"/>
</dbReference>
<dbReference type="SMART" id="SM00086">
    <property type="entry name" value="PAC"/>
    <property type="match status" value="4"/>
</dbReference>
<protein>
    <recommendedName>
        <fullName evidence="2">histidine kinase</fullName>
        <ecNumber evidence="2">2.7.13.3</ecNumber>
    </recommendedName>
</protein>
<comment type="caution">
    <text evidence="10">The sequence shown here is derived from an EMBL/GenBank/DDBJ whole genome shotgun (WGS) entry which is preliminary data.</text>
</comment>
<feature type="transmembrane region" description="Helical" evidence="6">
    <location>
        <begin position="63"/>
        <end position="83"/>
    </location>
</feature>
<feature type="domain" description="PAS" evidence="8">
    <location>
        <begin position="407"/>
        <end position="456"/>
    </location>
</feature>
<dbReference type="InterPro" id="IPR036890">
    <property type="entry name" value="HATPase_C_sf"/>
</dbReference>
<dbReference type="Pfam" id="PF08448">
    <property type="entry name" value="PAS_4"/>
    <property type="match status" value="1"/>
</dbReference>
<keyword evidence="6" id="KW-1133">Transmembrane helix</keyword>
<dbReference type="Pfam" id="PF25487">
    <property type="entry name" value="ETR1_N"/>
    <property type="match status" value="1"/>
</dbReference>
<dbReference type="InterPro" id="IPR058544">
    <property type="entry name" value="ETR1_N"/>
</dbReference>
<dbReference type="NCBIfam" id="TIGR00229">
    <property type="entry name" value="sensory_box"/>
    <property type="match status" value="4"/>
</dbReference>
<dbReference type="Pfam" id="PF00512">
    <property type="entry name" value="HisKA"/>
    <property type="match status" value="1"/>
</dbReference>
<feature type="domain" description="PAC" evidence="9">
    <location>
        <begin position="354"/>
        <end position="406"/>
    </location>
</feature>
<evidence type="ECO:0000313" key="11">
    <source>
        <dbReference type="Proteomes" id="UP001169760"/>
    </source>
</evidence>
<dbReference type="InterPro" id="IPR052162">
    <property type="entry name" value="Sensor_kinase/Photoreceptor"/>
</dbReference>
<accession>A0AAW7X3M7</accession>
<dbReference type="PANTHER" id="PTHR43304">
    <property type="entry name" value="PHYTOCHROME-LIKE PROTEIN CPH1"/>
    <property type="match status" value="1"/>
</dbReference>
<dbReference type="Gene3D" id="3.30.450.20">
    <property type="entry name" value="PAS domain"/>
    <property type="match status" value="4"/>
</dbReference>
<dbReference type="SUPFAM" id="SSF55785">
    <property type="entry name" value="PYP-like sensor domain (PAS domain)"/>
    <property type="match status" value="4"/>
</dbReference>
<keyword evidence="4" id="KW-0808">Transferase</keyword>
<evidence type="ECO:0000313" key="10">
    <source>
        <dbReference type="EMBL" id="MDO6422238.1"/>
    </source>
</evidence>
<dbReference type="InterPro" id="IPR003661">
    <property type="entry name" value="HisK_dim/P_dom"/>
</dbReference>
<dbReference type="InterPro" id="IPR001610">
    <property type="entry name" value="PAC"/>
</dbReference>
<dbReference type="SMART" id="SM00091">
    <property type="entry name" value="PAS"/>
    <property type="match status" value="4"/>
</dbReference>
<keyword evidence="6" id="KW-0472">Membrane</keyword>
<evidence type="ECO:0000256" key="4">
    <source>
        <dbReference type="ARBA" id="ARBA00022679"/>
    </source>
</evidence>
<keyword evidence="3" id="KW-0597">Phosphoprotein</keyword>
<dbReference type="Gene3D" id="1.10.287.130">
    <property type="match status" value="1"/>
</dbReference>
<dbReference type="EC" id="2.7.13.3" evidence="2"/>
<evidence type="ECO:0000259" key="8">
    <source>
        <dbReference type="PROSITE" id="PS50112"/>
    </source>
</evidence>
<dbReference type="InterPro" id="IPR000014">
    <property type="entry name" value="PAS"/>
</dbReference>
<feature type="domain" description="Histidine kinase" evidence="7">
    <location>
        <begin position="681"/>
        <end position="901"/>
    </location>
</feature>
<dbReference type="PROSITE" id="PS50109">
    <property type="entry name" value="HIS_KIN"/>
    <property type="match status" value="1"/>
</dbReference>
<dbReference type="InterPro" id="IPR004358">
    <property type="entry name" value="Sig_transdc_His_kin-like_C"/>
</dbReference>
<gene>
    <name evidence="10" type="ORF">Q4521_07115</name>
</gene>
<dbReference type="InterPro" id="IPR005467">
    <property type="entry name" value="His_kinase_dom"/>
</dbReference>
<dbReference type="InterPro" id="IPR013656">
    <property type="entry name" value="PAS_4"/>
</dbReference>
<keyword evidence="6" id="KW-0812">Transmembrane</keyword>
<dbReference type="InterPro" id="IPR000700">
    <property type="entry name" value="PAS-assoc_C"/>
</dbReference>
<dbReference type="Proteomes" id="UP001169760">
    <property type="component" value="Unassembled WGS sequence"/>
</dbReference>
<proteinExistence type="predicted"/>
<dbReference type="GO" id="GO:0006355">
    <property type="term" value="P:regulation of DNA-templated transcription"/>
    <property type="evidence" value="ECO:0007669"/>
    <property type="project" value="InterPro"/>
</dbReference>
<keyword evidence="5" id="KW-0418">Kinase</keyword>
<dbReference type="AlphaFoldDB" id="A0AAW7X3M7"/>
<dbReference type="Pfam" id="PF08447">
    <property type="entry name" value="PAS_3"/>
    <property type="match status" value="2"/>
</dbReference>
<dbReference type="EMBL" id="JAUOPB010000004">
    <property type="protein sequence ID" value="MDO6422238.1"/>
    <property type="molecule type" value="Genomic_DNA"/>
</dbReference>
<dbReference type="InterPro" id="IPR035965">
    <property type="entry name" value="PAS-like_dom_sf"/>
</dbReference>
<feature type="domain" description="PAC" evidence="9">
    <location>
        <begin position="487"/>
        <end position="539"/>
    </location>
</feature>